<dbReference type="InterPro" id="IPR000215">
    <property type="entry name" value="Serpin_fam"/>
</dbReference>
<dbReference type="Pfam" id="PF00079">
    <property type="entry name" value="Serpin"/>
    <property type="match status" value="1"/>
</dbReference>
<dbReference type="GO" id="GO:0042310">
    <property type="term" value="P:vasoconstriction"/>
    <property type="evidence" value="ECO:0007669"/>
    <property type="project" value="UniProtKB-KW"/>
</dbReference>
<evidence type="ECO:0000259" key="16">
    <source>
        <dbReference type="SMART" id="SM00093"/>
    </source>
</evidence>
<comment type="function">
    <text evidence="14">Acts directly on vascular smooth muscle as a potent vasoconstrictor, affects cardiac contractility and heart rate through its action on the sympathetic nervous system, and alters renal sodium and water absorption through its ability to stimulate the zona glomerulosa cells of the adrenal cortex to synthesize and secrete aldosterone. Acts by binding to angiotensin receptors AGTR1 and AGTR2. Also binds the DEAR/FBXW7-AS1 receptor.</text>
</comment>
<comment type="similarity">
    <text evidence="3 15">Belongs to the serpin family.</text>
</comment>
<dbReference type="OrthoDB" id="7817921at2759"/>
<evidence type="ECO:0000256" key="2">
    <source>
        <dbReference type="ARBA" id="ARBA00004613"/>
    </source>
</evidence>
<comment type="function">
    <text evidence="1">Essential component of the renin-angiotensin system (RAS), a potent regulator of blood pressure, body fluid and electrolyte homeostasis.</text>
</comment>
<evidence type="ECO:0000256" key="7">
    <source>
        <dbReference type="ARBA" id="ARBA00022858"/>
    </source>
</evidence>
<evidence type="ECO:0000256" key="8">
    <source>
        <dbReference type="ARBA" id="ARBA00023157"/>
    </source>
</evidence>
<comment type="function">
    <text evidence="11">Stimulates aldosterone release.</text>
</comment>
<dbReference type="SMART" id="SM00093">
    <property type="entry name" value="SERPIN"/>
    <property type="match status" value="1"/>
</dbReference>
<dbReference type="InterPro" id="IPR036186">
    <property type="entry name" value="Serpin_sf"/>
</dbReference>
<dbReference type="InterPro" id="IPR042185">
    <property type="entry name" value="Serpin_sf_2"/>
</dbReference>
<evidence type="ECO:0000256" key="3">
    <source>
        <dbReference type="ARBA" id="ARBA00009500"/>
    </source>
</evidence>
<accession>A0A1L8G2D7</accession>
<evidence type="ECO:0000256" key="14">
    <source>
        <dbReference type="ARBA" id="ARBA00046068"/>
    </source>
</evidence>
<dbReference type="KEGG" id="xla:108717410"/>
<keyword evidence="9" id="KW-0325">Glycoprotein</keyword>
<comment type="subcellular location">
    <subcellularLocation>
        <location evidence="2">Secreted</location>
    </subcellularLocation>
</comment>
<keyword evidence="5" id="KW-0964">Secreted</keyword>
<evidence type="ECO:0000256" key="1">
    <source>
        <dbReference type="ARBA" id="ARBA00002747"/>
    </source>
</evidence>
<dbReference type="PANTHER" id="PTHR11461">
    <property type="entry name" value="SERINE PROTEASE INHIBITOR, SERPIN"/>
    <property type="match status" value="1"/>
</dbReference>
<evidence type="ECO:0000256" key="5">
    <source>
        <dbReference type="ARBA" id="ARBA00022525"/>
    </source>
</evidence>
<dbReference type="GO" id="GO:0005615">
    <property type="term" value="C:extracellular space"/>
    <property type="evidence" value="ECO:0000318"/>
    <property type="project" value="GO_Central"/>
</dbReference>
<evidence type="ECO:0000256" key="11">
    <source>
        <dbReference type="ARBA" id="ARBA00029380"/>
    </source>
</evidence>
<dbReference type="GO" id="GO:1990776">
    <property type="term" value="P:response to angiotensin"/>
    <property type="evidence" value="ECO:0000318"/>
    <property type="project" value="GO_Central"/>
</dbReference>
<dbReference type="Proteomes" id="UP000186698">
    <property type="component" value="Chromosome 5S"/>
</dbReference>
<keyword evidence="6" id="KW-0732">Signal</keyword>
<dbReference type="GO" id="GO:0004867">
    <property type="term" value="F:serine-type endopeptidase inhibitor activity"/>
    <property type="evidence" value="ECO:0000318"/>
    <property type="project" value="GO_Central"/>
</dbReference>
<evidence type="ECO:0000256" key="4">
    <source>
        <dbReference type="ARBA" id="ARBA00015105"/>
    </source>
</evidence>
<dbReference type="SUPFAM" id="SSF56574">
    <property type="entry name" value="Serpins"/>
    <property type="match status" value="1"/>
</dbReference>
<evidence type="ECO:0000313" key="17">
    <source>
        <dbReference type="Proteomes" id="UP000186698"/>
    </source>
</evidence>
<evidence type="ECO:0000256" key="6">
    <source>
        <dbReference type="ARBA" id="ARBA00022729"/>
    </source>
</evidence>
<dbReference type="InterPro" id="IPR023796">
    <property type="entry name" value="Serpin_dom"/>
</dbReference>
<dbReference type="GO" id="GO:0042981">
    <property type="term" value="P:regulation of apoptotic process"/>
    <property type="evidence" value="ECO:0000318"/>
    <property type="project" value="GO_Central"/>
</dbReference>
<dbReference type="InterPro" id="IPR000227">
    <property type="entry name" value="Angiotensinogen"/>
</dbReference>
<reference evidence="18" key="1">
    <citation type="submission" date="2025-08" db="UniProtKB">
        <authorList>
            <consortium name="RefSeq"/>
        </authorList>
    </citation>
    <scope>IDENTIFICATION</scope>
    <source>
        <strain evidence="18">J_2021</strain>
        <tissue evidence="18">Erythrocytes</tissue>
    </source>
</reference>
<evidence type="ECO:0000256" key="12">
    <source>
        <dbReference type="ARBA" id="ARBA00029391"/>
    </source>
</evidence>
<keyword evidence="17" id="KW-1185">Reference proteome</keyword>
<evidence type="ECO:0000256" key="9">
    <source>
        <dbReference type="ARBA" id="ARBA00023180"/>
    </source>
</evidence>
<dbReference type="GeneID" id="108717410"/>
<evidence type="ECO:0000256" key="15">
    <source>
        <dbReference type="RuleBase" id="RU000411"/>
    </source>
</evidence>
<dbReference type="OMA" id="FVPMMTV"/>
<proteinExistence type="inferred from homology"/>
<dbReference type="PANTHER" id="PTHR11461:SF13">
    <property type="entry name" value="ANGIOTENSINOGEN"/>
    <property type="match status" value="1"/>
</dbReference>
<dbReference type="PaxDb" id="8355-A0A1L8G2D7"/>
<gene>
    <name evidence="18" type="primary">agt.S</name>
</gene>
<dbReference type="AlphaFoldDB" id="A0A1L8G2D7"/>
<name>A0A1L8G2D7_XENLA</name>
<evidence type="ECO:0000256" key="13">
    <source>
        <dbReference type="ARBA" id="ARBA00033182"/>
    </source>
</evidence>
<keyword evidence="7" id="KW-0838">Vasoactive</keyword>
<evidence type="ECO:0000313" key="18">
    <source>
        <dbReference type="RefSeq" id="XP_018120154.2"/>
    </source>
</evidence>
<dbReference type="CTD" id="108717410"/>
<dbReference type="Gene3D" id="3.30.497.10">
    <property type="entry name" value="Antithrombin, subunit I, domain 2"/>
    <property type="match status" value="1"/>
</dbReference>
<protein>
    <recommendedName>
        <fullName evidence="4">Angiotensinogen</fullName>
    </recommendedName>
    <alternativeName>
        <fullName evidence="13">Serpin A8</fullName>
    </alternativeName>
</protein>
<dbReference type="PRINTS" id="PR00654">
    <property type="entry name" value="ANGIOTENSNGN"/>
</dbReference>
<dbReference type="Gene3D" id="2.30.39.10">
    <property type="entry name" value="Alpha-1-antitrypsin, domain 1"/>
    <property type="match status" value="1"/>
</dbReference>
<feature type="domain" description="Serpin" evidence="16">
    <location>
        <begin position="98"/>
        <end position="462"/>
    </location>
</feature>
<comment type="function">
    <text evidence="12">Is a ligand for the G-protein coupled receptor MAS1. Has vasodilator and antidiuretic effects. Has an antithrombotic effect that involves MAS1-mediated release of nitric oxide from platelets.</text>
</comment>
<organism evidence="17 18">
    <name type="scientific">Xenopus laevis</name>
    <name type="common">African clawed frog</name>
    <dbReference type="NCBI Taxonomy" id="8355"/>
    <lineage>
        <taxon>Eukaryota</taxon>
        <taxon>Metazoa</taxon>
        <taxon>Chordata</taxon>
        <taxon>Craniata</taxon>
        <taxon>Vertebrata</taxon>
        <taxon>Euteleostomi</taxon>
        <taxon>Amphibia</taxon>
        <taxon>Batrachia</taxon>
        <taxon>Anura</taxon>
        <taxon>Pipoidea</taxon>
        <taxon>Pipidae</taxon>
        <taxon>Xenopodinae</taxon>
        <taxon>Xenopus</taxon>
        <taxon>Xenopus</taxon>
    </lineage>
</organism>
<keyword evidence="8" id="KW-1015">Disulfide bond</keyword>
<sequence>MNFQSIWLCLSICFGYSLSNRVYIHPFNLFAYNKSECEKVEKQNHTIEVFFTPVSVETNISPEEETLGSTGALETKLLGTVERQRVSILPSLVNDAGFRCFNGWKETHKDDTILMSFTNLFGSLVSFYLGAPTHTSADLQAFLGFAHQSGDQDCVSKVDALKVISTLKHIDNRLFSKDNNIESLKMTCLFISEDVPLSETFIHNLIPSADKFYVRGVDFTNPTKAVDLINKYLNTRSTKKGKYILTPVDASANILFMSYIHFKGKLKNAYLIPEPQDFWVEPGRKIATPMISLSGMFHYKQDINMNQIIVKVPLGENDFMLLIQPINENTLENIESSLSWHTFLKWLENLSSRHINLSLPKMEIESSYDIQDILSNMELSYLLGKKADFTKISNVELTVGKIINKVHFELEESGEDANKAQDIPVNKNDQEPMEIKFEKPFYFVVFEGTTKALLFIGRVKSPLSTI</sequence>
<dbReference type="InterPro" id="IPR042178">
    <property type="entry name" value="Serpin_sf_1"/>
</dbReference>
<keyword evidence="10" id="KW-0839">Vasoconstrictor</keyword>
<evidence type="ECO:0000256" key="10">
    <source>
        <dbReference type="ARBA" id="ARBA00023322"/>
    </source>
</evidence>
<dbReference type="GO" id="GO:0003081">
    <property type="term" value="P:regulation of systemic arterial blood pressure by renin-angiotensin"/>
    <property type="evidence" value="ECO:0007669"/>
    <property type="project" value="InterPro"/>
</dbReference>
<dbReference type="STRING" id="8355.A0A1L8G2D7"/>
<dbReference type="RefSeq" id="XP_018120154.2">
    <property type="nucleotide sequence ID" value="XM_018264665.2"/>
</dbReference>